<reference evidence="3" key="1">
    <citation type="journal article" date="2023" name="Mol. Phylogenet. Evol.">
        <title>Genome-scale phylogeny and comparative genomics of the fungal order Sordariales.</title>
        <authorList>
            <person name="Hensen N."/>
            <person name="Bonometti L."/>
            <person name="Westerberg I."/>
            <person name="Brannstrom I.O."/>
            <person name="Guillou S."/>
            <person name="Cros-Aarteil S."/>
            <person name="Calhoun S."/>
            <person name="Haridas S."/>
            <person name="Kuo A."/>
            <person name="Mondo S."/>
            <person name="Pangilinan J."/>
            <person name="Riley R."/>
            <person name="LaButti K."/>
            <person name="Andreopoulos B."/>
            <person name="Lipzen A."/>
            <person name="Chen C."/>
            <person name="Yan M."/>
            <person name="Daum C."/>
            <person name="Ng V."/>
            <person name="Clum A."/>
            <person name="Steindorff A."/>
            <person name="Ohm R.A."/>
            <person name="Martin F."/>
            <person name="Silar P."/>
            <person name="Natvig D.O."/>
            <person name="Lalanne C."/>
            <person name="Gautier V."/>
            <person name="Ament-Velasquez S.L."/>
            <person name="Kruys A."/>
            <person name="Hutchinson M.I."/>
            <person name="Powell A.J."/>
            <person name="Barry K."/>
            <person name="Miller A.N."/>
            <person name="Grigoriev I.V."/>
            <person name="Debuchy R."/>
            <person name="Gladieux P."/>
            <person name="Hiltunen Thoren M."/>
            <person name="Johannesson H."/>
        </authorList>
    </citation>
    <scope>NUCLEOTIDE SEQUENCE</scope>
    <source>
        <strain evidence="3">PSN293</strain>
    </source>
</reference>
<reference evidence="3" key="2">
    <citation type="submission" date="2023-05" db="EMBL/GenBank/DDBJ databases">
        <authorList>
            <consortium name="Lawrence Berkeley National Laboratory"/>
            <person name="Steindorff A."/>
            <person name="Hensen N."/>
            <person name="Bonometti L."/>
            <person name="Westerberg I."/>
            <person name="Brannstrom I.O."/>
            <person name="Guillou S."/>
            <person name="Cros-Aarteil S."/>
            <person name="Calhoun S."/>
            <person name="Haridas S."/>
            <person name="Kuo A."/>
            <person name="Mondo S."/>
            <person name="Pangilinan J."/>
            <person name="Riley R."/>
            <person name="Labutti K."/>
            <person name="Andreopoulos B."/>
            <person name="Lipzen A."/>
            <person name="Chen C."/>
            <person name="Yanf M."/>
            <person name="Daum C."/>
            <person name="Ng V."/>
            <person name="Clum A."/>
            <person name="Ohm R."/>
            <person name="Martin F."/>
            <person name="Silar P."/>
            <person name="Natvig D."/>
            <person name="Lalanne C."/>
            <person name="Gautier V."/>
            <person name="Ament-Velasquez S.L."/>
            <person name="Kruys A."/>
            <person name="Hutchinson M.I."/>
            <person name="Powell A.J."/>
            <person name="Barry K."/>
            <person name="Miller A.N."/>
            <person name="Grigoriev I.V."/>
            <person name="Debuchy R."/>
            <person name="Gladieux P."/>
            <person name="Thoren M.H."/>
            <person name="Johannesson H."/>
        </authorList>
    </citation>
    <scope>NUCLEOTIDE SEQUENCE</scope>
    <source>
        <strain evidence="3">PSN293</strain>
    </source>
</reference>
<keyword evidence="4" id="KW-1185">Reference proteome</keyword>
<evidence type="ECO:0000256" key="1">
    <source>
        <dbReference type="SAM" id="MobiDB-lite"/>
    </source>
</evidence>
<dbReference type="EMBL" id="MU858186">
    <property type="protein sequence ID" value="KAK4210043.1"/>
    <property type="molecule type" value="Genomic_DNA"/>
</dbReference>
<keyword evidence="2" id="KW-0732">Signal</keyword>
<sequence length="488" mass="48185">MACYFQCLLAWIALFSLHALADLGTCRCTGLDYSNGGSYLVDGSSDDPFTFTSMFESCGEADTVAPILVDPEGTQYPCTGISMQEDGQEQQSSCEIAYSQMHNGDWTIVLQAETVNFRVVREFRITVTTPEKVYTTVTPTVVVGVTTTAKGVTIQTTLTETDTTYADAPTITDHACGDALRTQTLTRWLPAPVTTIEVTIAQTSTIGTQTSYYATTQTVVAVCRYPQGQAQPKPKPDNSPVVGQPKPSTCGDGCRPWFGSGGWGWSNSNGNGNGGGGRGGGGGSGSGGSGSSGSGSGRGGGGSGSGSGGSWGNGGGNGGGQGGGGRGRGSGGSGSGSGSGGQGGGSRGGGSGGSGSGRGGGGSSGGGFSGSGGNRGGGSGGGGGNGGNGGGAGGNGGGGSGGGSGGGNRVMLLSYETSLTTFDSTPPTQTVCDRAGVATTTFYAQQAEQTKYKVDYVTYANRQTQYVTSTNRAASTGCWAAGGRYGVY</sequence>
<feature type="signal peptide" evidence="2">
    <location>
        <begin position="1"/>
        <end position="21"/>
    </location>
</feature>
<name>A0AAN6Y0L5_9PEZI</name>
<feature type="chain" id="PRO_5042867866" evidence="2">
    <location>
        <begin position="22"/>
        <end position="488"/>
    </location>
</feature>
<protein>
    <submittedName>
        <fullName evidence="3">Uncharacterized protein</fullName>
    </submittedName>
</protein>
<dbReference type="AlphaFoldDB" id="A0AAN6Y0L5"/>
<feature type="compositionally biased region" description="Gly residues" evidence="1">
    <location>
        <begin position="271"/>
        <end position="385"/>
    </location>
</feature>
<dbReference type="Proteomes" id="UP001301769">
    <property type="component" value="Unassembled WGS sequence"/>
</dbReference>
<comment type="caution">
    <text evidence="3">The sequence shown here is derived from an EMBL/GenBank/DDBJ whole genome shotgun (WGS) entry which is preliminary data.</text>
</comment>
<evidence type="ECO:0000313" key="3">
    <source>
        <dbReference type="EMBL" id="KAK4210043.1"/>
    </source>
</evidence>
<accession>A0AAN6Y0L5</accession>
<evidence type="ECO:0000256" key="2">
    <source>
        <dbReference type="SAM" id="SignalP"/>
    </source>
</evidence>
<gene>
    <name evidence="3" type="ORF">QBC37DRAFT_442974</name>
</gene>
<proteinExistence type="predicted"/>
<feature type="region of interest" description="Disordered" evidence="1">
    <location>
        <begin position="229"/>
        <end position="385"/>
    </location>
</feature>
<organism evidence="3 4">
    <name type="scientific">Rhypophila decipiens</name>
    <dbReference type="NCBI Taxonomy" id="261697"/>
    <lineage>
        <taxon>Eukaryota</taxon>
        <taxon>Fungi</taxon>
        <taxon>Dikarya</taxon>
        <taxon>Ascomycota</taxon>
        <taxon>Pezizomycotina</taxon>
        <taxon>Sordariomycetes</taxon>
        <taxon>Sordariomycetidae</taxon>
        <taxon>Sordariales</taxon>
        <taxon>Naviculisporaceae</taxon>
        <taxon>Rhypophila</taxon>
    </lineage>
</organism>
<evidence type="ECO:0000313" key="4">
    <source>
        <dbReference type="Proteomes" id="UP001301769"/>
    </source>
</evidence>